<reference evidence="1 2" key="1">
    <citation type="journal article" date="2015" name="BMC Genomics">
        <title>Genome mining reveals unlocked bioactive potential of marine Gram-negative bacteria.</title>
        <authorList>
            <person name="Machado H."/>
            <person name="Sonnenschein E.C."/>
            <person name="Melchiorsen J."/>
            <person name="Gram L."/>
        </authorList>
    </citation>
    <scope>NUCLEOTIDE SEQUENCE [LARGE SCALE GENOMIC DNA]</scope>
    <source>
        <strain evidence="1 2">S2471</strain>
    </source>
</reference>
<name>A0A0F4QGY8_9GAMM</name>
<organism evidence="1 2">
    <name type="scientific">Pseudoalteromonas rubra</name>
    <dbReference type="NCBI Taxonomy" id="43658"/>
    <lineage>
        <taxon>Bacteria</taxon>
        <taxon>Pseudomonadati</taxon>
        <taxon>Pseudomonadota</taxon>
        <taxon>Gammaproteobacteria</taxon>
        <taxon>Alteromonadales</taxon>
        <taxon>Pseudoalteromonadaceae</taxon>
        <taxon>Pseudoalteromonas</taxon>
    </lineage>
</organism>
<gene>
    <name evidence="1" type="ORF">TW77_17225</name>
</gene>
<sequence length="71" mass="8096">MKTMAAEYTLLVYLADKVIEALTQQQFVEAITQAPHFTEDDKSYITKVRAHILIRAQHLKSQAPDIPNIEV</sequence>
<dbReference type="AlphaFoldDB" id="A0A0F4QGY8"/>
<comment type="caution">
    <text evidence="1">The sequence shown here is derived from an EMBL/GenBank/DDBJ whole genome shotgun (WGS) entry which is preliminary data.</text>
</comment>
<accession>A0A0F4QGY8</accession>
<evidence type="ECO:0000313" key="1">
    <source>
        <dbReference type="EMBL" id="KJZ06958.1"/>
    </source>
</evidence>
<evidence type="ECO:0000313" key="2">
    <source>
        <dbReference type="Proteomes" id="UP000033452"/>
    </source>
</evidence>
<dbReference type="EMBL" id="JXYA01000042">
    <property type="protein sequence ID" value="KJZ06958.1"/>
    <property type="molecule type" value="Genomic_DNA"/>
</dbReference>
<keyword evidence="2" id="KW-1185">Reference proteome</keyword>
<proteinExistence type="predicted"/>
<dbReference type="Proteomes" id="UP000033452">
    <property type="component" value="Unassembled WGS sequence"/>
</dbReference>
<dbReference type="PATRIC" id="fig|43658.5.peg.3639"/>
<protein>
    <submittedName>
        <fullName evidence="1">Uncharacterized protein</fullName>
    </submittedName>
</protein>